<dbReference type="InterPro" id="IPR013324">
    <property type="entry name" value="RNA_pol_sigma_r3/r4-like"/>
</dbReference>
<evidence type="ECO:0000256" key="4">
    <source>
        <dbReference type="ARBA" id="ARBA00023163"/>
    </source>
</evidence>
<feature type="region of interest" description="Disordered" evidence="5">
    <location>
        <begin position="1"/>
        <end position="35"/>
    </location>
</feature>
<organism evidence="10 11">
    <name type="scientific">Nocardioides perillae</name>
    <dbReference type="NCBI Taxonomy" id="1119534"/>
    <lineage>
        <taxon>Bacteria</taxon>
        <taxon>Bacillati</taxon>
        <taxon>Actinomycetota</taxon>
        <taxon>Actinomycetes</taxon>
        <taxon>Propionibacteriales</taxon>
        <taxon>Nocardioidaceae</taxon>
        <taxon>Nocardioides</taxon>
    </lineage>
</organism>
<dbReference type="InterPro" id="IPR007627">
    <property type="entry name" value="RNA_pol_sigma70_r2"/>
</dbReference>
<name>A0A7Y9RTR6_9ACTN</name>
<dbReference type="InterPro" id="IPR013325">
    <property type="entry name" value="RNA_pol_sigma_r2"/>
</dbReference>
<keyword evidence="4" id="KW-0804">Transcription</keyword>
<dbReference type="InterPro" id="IPR009042">
    <property type="entry name" value="RNA_pol_sigma70_r1_2"/>
</dbReference>
<evidence type="ECO:0000313" key="10">
    <source>
        <dbReference type="EMBL" id="NYG56170.1"/>
    </source>
</evidence>
<dbReference type="Gene3D" id="1.10.10.10">
    <property type="entry name" value="Winged helix-like DNA-binding domain superfamily/Winged helix DNA-binding domain"/>
    <property type="match status" value="2"/>
</dbReference>
<dbReference type="GO" id="GO:0003677">
    <property type="term" value="F:DNA binding"/>
    <property type="evidence" value="ECO:0007669"/>
    <property type="project" value="UniProtKB-KW"/>
</dbReference>
<keyword evidence="1" id="KW-0805">Transcription regulation</keyword>
<dbReference type="InterPro" id="IPR007624">
    <property type="entry name" value="RNA_pol_sigma70_r3"/>
</dbReference>
<dbReference type="PANTHER" id="PTHR30603">
    <property type="entry name" value="RNA POLYMERASE SIGMA FACTOR RPO"/>
    <property type="match status" value="1"/>
</dbReference>
<dbReference type="InterPro" id="IPR050239">
    <property type="entry name" value="Sigma-70_RNA_pol_init_factors"/>
</dbReference>
<proteinExistence type="predicted"/>
<dbReference type="SUPFAM" id="SSF88946">
    <property type="entry name" value="Sigma2 domain of RNA polymerase sigma factors"/>
    <property type="match status" value="1"/>
</dbReference>
<dbReference type="NCBIfam" id="TIGR02937">
    <property type="entry name" value="sigma70-ECF"/>
    <property type="match status" value="1"/>
</dbReference>
<dbReference type="Pfam" id="PF04539">
    <property type="entry name" value="Sigma70_r3"/>
    <property type="match status" value="1"/>
</dbReference>
<dbReference type="Proteomes" id="UP000544110">
    <property type="component" value="Unassembled WGS sequence"/>
</dbReference>
<dbReference type="Pfam" id="PF04545">
    <property type="entry name" value="Sigma70_r4"/>
    <property type="match status" value="1"/>
</dbReference>
<sequence length="340" mass="37454">MATSTATRTAPTSSTPAPSTAPKVPAPRATGAREIEGRDSVGLYLDEIARNPLLDAATEVELSKTIEAGLYAEHLLREGRVGRRKGGAPMTASQEELEWLAEEGRKAVDTFITANLRLVVSIARKYGRAQMPMLDLIQEGNTGLIRAVEKFDYAKGYKFSTYATWWVRQAITRGIAQQARVVRLPVHVVEELNQVGGARRTLERQLGREPEPAEIAEELGMELERVLDLIAWGREHVSLDTPVDEDGDTSLGDLMAQETAPGPDVNVLDHESRDRLNLLVSRLDERAADIIRSRYGLADGRQHKLADIGAKHGISAERVRQLEREALQKLRGFADPDLAA</sequence>
<feature type="compositionally biased region" description="Low complexity" evidence="5">
    <location>
        <begin position="1"/>
        <end position="27"/>
    </location>
</feature>
<dbReference type="SUPFAM" id="SSF88659">
    <property type="entry name" value="Sigma3 and sigma4 domains of RNA polymerase sigma factors"/>
    <property type="match status" value="2"/>
</dbReference>
<protein>
    <submittedName>
        <fullName evidence="10">RNA polymerase sigma factor (Sigma-70 family)</fullName>
    </submittedName>
</protein>
<dbReference type="PRINTS" id="PR00046">
    <property type="entry name" value="SIGMA70FCT"/>
</dbReference>
<dbReference type="InterPro" id="IPR036388">
    <property type="entry name" value="WH-like_DNA-bd_sf"/>
</dbReference>
<evidence type="ECO:0000259" key="6">
    <source>
        <dbReference type="Pfam" id="PF00140"/>
    </source>
</evidence>
<dbReference type="Pfam" id="PF04542">
    <property type="entry name" value="Sigma70_r2"/>
    <property type="match status" value="1"/>
</dbReference>
<keyword evidence="2" id="KW-0731">Sigma factor</keyword>
<gene>
    <name evidence="10" type="ORF">BJ989_002474</name>
</gene>
<evidence type="ECO:0000259" key="8">
    <source>
        <dbReference type="Pfam" id="PF04542"/>
    </source>
</evidence>
<comment type="caution">
    <text evidence="10">The sequence shown here is derived from an EMBL/GenBank/DDBJ whole genome shotgun (WGS) entry which is preliminary data.</text>
</comment>
<evidence type="ECO:0000256" key="3">
    <source>
        <dbReference type="ARBA" id="ARBA00023125"/>
    </source>
</evidence>
<keyword evidence="11" id="KW-1185">Reference proteome</keyword>
<keyword evidence="3" id="KW-0238">DNA-binding</keyword>
<dbReference type="PANTHER" id="PTHR30603:SF59">
    <property type="entry name" value="RNA POLYMERASE PRINCIPAL SIGMA FACTOR HRDA"/>
    <property type="match status" value="1"/>
</dbReference>
<feature type="domain" description="RNA polymerase sigma-70 region 3" evidence="7">
    <location>
        <begin position="190"/>
        <end position="264"/>
    </location>
</feature>
<dbReference type="EMBL" id="JACCAC010000001">
    <property type="protein sequence ID" value="NYG56170.1"/>
    <property type="molecule type" value="Genomic_DNA"/>
</dbReference>
<feature type="domain" description="RNA polymerase sigma-70 region 1.2" evidence="6">
    <location>
        <begin position="39"/>
        <end position="72"/>
    </location>
</feature>
<dbReference type="Pfam" id="PF00140">
    <property type="entry name" value="Sigma70_r1_2"/>
    <property type="match status" value="1"/>
</dbReference>
<dbReference type="RefSeq" id="WP_246283440.1">
    <property type="nucleotide sequence ID" value="NZ_JACCAC010000001.1"/>
</dbReference>
<dbReference type="InterPro" id="IPR014284">
    <property type="entry name" value="RNA_pol_sigma-70_dom"/>
</dbReference>
<evidence type="ECO:0000259" key="9">
    <source>
        <dbReference type="Pfam" id="PF04545"/>
    </source>
</evidence>
<dbReference type="AlphaFoldDB" id="A0A7Y9RTR6"/>
<dbReference type="Gene3D" id="1.10.601.10">
    <property type="entry name" value="RNA Polymerase Primary Sigma Factor"/>
    <property type="match status" value="1"/>
</dbReference>
<dbReference type="GO" id="GO:0006352">
    <property type="term" value="P:DNA-templated transcription initiation"/>
    <property type="evidence" value="ECO:0007669"/>
    <property type="project" value="InterPro"/>
</dbReference>
<dbReference type="InterPro" id="IPR007630">
    <property type="entry name" value="RNA_pol_sigma70_r4"/>
</dbReference>
<feature type="domain" description="RNA polymerase sigma-70 region 2" evidence="8">
    <location>
        <begin position="112"/>
        <end position="180"/>
    </location>
</feature>
<dbReference type="InterPro" id="IPR000943">
    <property type="entry name" value="RNA_pol_sigma70"/>
</dbReference>
<evidence type="ECO:0000256" key="5">
    <source>
        <dbReference type="SAM" id="MobiDB-lite"/>
    </source>
</evidence>
<evidence type="ECO:0000259" key="7">
    <source>
        <dbReference type="Pfam" id="PF04539"/>
    </source>
</evidence>
<dbReference type="GO" id="GO:0016987">
    <property type="term" value="F:sigma factor activity"/>
    <property type="evidence" value="ECO:0007669"/>
    <property type="project" value="UniProtKB-KW"/>
</dbReference>
<evidence type="ECO:0000256" key="2">
    <source>
        <dbReference type="ARBA" id="ARBA00023082"/>
    </source>
</evidence>
<accession>A0A7Y9RTR6</accession>
<feature type="domain" description="RNA polymerase sigma-70 region 4" evidence="9">
    <location>
        <begin position="281"/>
        <end position="331"/>
    </location>
</feature>
<evidence type="ECO:0000313" key="11">
    <source>
        <dbReference type="Proteomes" id="UP000544110"/>
    </source>
</evidence>
<evidence type="ECO:0000256" key="1">
    <source>
        <dbReference type="ARBA" id="ARBA00023015"/>
    </source>
</evidence>
<reference evidence="10 11" key="1">
    <citation type="submission" date="2020-07" db="EMBL/GenBank/DDBJ databases">
        <title>Sequencing the genomes of 1000 actinobacteria strains.</title>
        <authorList>
            <person name="Klenk H.-P."/>
        </authorList>
    </citation>
    <scope>NUCLEOTIDE SEQUENCE [LARGE SCALE GENOMIC DNA]</scope>
    <source>
        <strain evidence="10 11">DSM 24552</strain>
    </source>
</reference>